<dbReference type="RefSeq" id="WP_267652931.1">
    <property type="nucleotide sequence ID" value="NZ_JAOVZR010000001.1"/>
</dbReference>
<keyword evidence="2 6" id="KW-0808">Transferase</keyword>
<keyword evidence="8" id="KW-1185">Reference proteome</keyword>
<dbReference type="PROSITE" id="PS51187">
    <property type="entry name" value="AUTOINDUCER_SYNTH_2"/>
    <property type="match status" value="1"/>
</dbReference>
<dbReference type="Gene3D" id="3.40.630.30">
    <property type="match status" value="1"/>
</dbReference>
<comment type="similarity">
    <text evidence="5 6">Belongs to the autoinducer synthase family.</text>
</comment>
<keyword evidence="1 5" id="KW-0673">Quorum sensing</keyword>
<name>A0ABT3Z6C6_9HYPH</name>
<evidence type="ECO:0000313" key="7">
    <source>
        <dbReference type="EMBL" id="MCY0147326.1"/>
    </source>
</evidence>
<proteinExistence type="inferred from homology"/>
<evidence type="ECO:0000256" key="5">
    <source>
        <dbReference type="PROSITE-ProRule" id="PRU00533"/>
    </source>
</evidence>
<keyword evidence="3 6" id="KW-0949">S-adenosyl-L-methionine</keyword>
<evidence type="ECO:0000256" key="2">
    <source>
        <dbReference type="ARBA" id="ARBA00022679"/>
    </source>
</evidence>
<dbReference type="InterPro" id="IPR016181">
    <property type="entry name" value="Acyl_CoA_acyltransferase"/>
</dbReference>
<accession>A0ABT3Z6C6</accession>
<comment type="caution">
    <text evidence="7">The sequence shown here is derived from an EMBL/GenBank/DDBJ whole genome shotgun (WGS) entry which is preliminary data.</text>
</comment>
<evidence type="ECO:0000256" key="4">
    <source>
        <dbReference type="ARBA" id="ARBA00022929"/>
    </source>
</evidence>
<organism evidence="7 8">
    <name type="scientific">Hoeflea algicola</name>
    <dbReference type="NCBI Taxonomy" id="2983763"/>
    <lineage>
        <taxon>Bacteria</taxon>
        <taxon>Pseudomonadati</taxon>
        <taxon>Pseudomonadota</taxon>
        <taxon>Alphaproteobacteria</taxon>
        <taxon>Hyphomicrobiales</taxon>
        <taxon>Rhizobiaceae</taxon>
        <taxon>Hoeflea</taxon>
    </lineage>
</organism>
<dbReference type="SUPFAM" id="SSF55729">
    <property type="entry name" value="Acyl-CoA N-acyltransferases (Nat)"/>
    <property type="match status" value="1"/>
</dbReference>
<comment type="catalytic activity">
    <reaction evidence="6">
        <text>a fatty acyl-[ACP] + S-adenosyl-L-methionine = an N-acyl-L-homoserine lactone + S-methyl-5'-thioadenosine + holo-[ACP] + H(+)</text>
        <dbReference type="Rhea" id="RHEA:10096"/>
        <dbReference type="Rhea" id="RHEA-COMP:9685"/>
        <dbReference type="Rhea" id="RHEA-COMP:14125"/>
        <dbReference type="ChEBI" id="CHEBI:15378"/>
        <dbReference type="ChEBI" id="CHEBI:17509"/>
        <dbReference type="ChEBI" id="CHEBI:55474"/>
        <dbReference type="ChEBI" id="CHEBI:59789"/>
        <dbReference type="ChEBI" id="CHEBI:64479"/>
        <dbReference type="ChEBI" id="CHEBI:138651"/>
        <dbReference type="EC" id="2.3.1.184"/>
    </reaction>
</comment>
<dbReference type="PRINTS" id="PR01549">
    <property type="entry name" value="AUTOINDCRSYN"/>
</dbReference>
<evidence type="ECO:0000313" key="8">
    <source>
        <dbReference type="Proteomes" id="UP001073227"/>
    </source>
</evidence>
<dbReference type="Proteomes" id="UP001073227">
    <property type="component" value="Unassembled WGS sequence"/>
</dbReference>
<dbReference type="PANTHER" id="PTHR39322:SF1">
    <property type="entry name" value="ISOVALERYL-HOMOSERINE LACTONE SYNTHASE"/>
    <property type="match status" value="1"/>
</dbReference>
<evidence type="ECO:0000256" key="6">
    <source>
        <dbReference type="RuleBase" id="RU361135"/>
    </source>
</evidence>
<dbReference type="PANTHER" id="PTHR39322">
    <property type="entry name" value="ACYL-HOMOSERINE-LACTONE SYNTHASE"/>
    <property type="match status" value="1"/>
</dbReference>
<dbReference type="InterPro" id="IPR001690">
    <property type="entry name" value="Autoind_synthase"/>
</dbReference>
<dbReference type="EMBL" id="JAOVZR010000001">
    <property type="protein sequence ID" value="MCY0147326.1"/>
    <property type="molecule type" value="Genomic_DNA"/>
</dbReference>
<evidence type="ECO:0000256" key="1">
    <source>
        <dbReference type="ARBA" id="ARBA00022654"/>
    </source>
</evidence>
<reference evidence="7" key="1">
    <citation type="submission" date="2022-10" db="EMBL/GenBank/DDBJ databases">
        <title>Hoeflea sp. G2-23, isolated from marine algae.</title>
        <authorList>
            <person name="Kristyanto S."/>
            <person name="Kim J.M."/>
            <person name="Jeon C.O."/>
        </authorList>
    </citation>
    <scope>NUCLEOTIDE SEQUENCE</scope>
    <source>
        <strain evidence="7">G2-23</strain>
    </source>
</reference>
<dbReference type="Pfam" id="PF00765">
    <property type="entry name" value="Autoind_synth"/>
    <property type="match status" value="1"/>
</dbReference>
<protein>
    <recommendedName>
        <fullName evidence="6">Acyl-homoserine-lactone synthase</fullName>
        <ecNumber evidence="6">2.3.1.184</ecNumber>
    </recommendedName>
    <alternativeName>
        <fullName evidence="6">Autoinducer synthesis protein</fullName>
    </alternativeName>
</protein>
<keyword evidence="4 5" id="KW-0071">Autoinducer synthesis</keyword>
<evidence type="ECO:0000256" key="3">
    <source>
        <dbReference type="ARBA" id="ARBA00022691"/>
    </source>
</evidence>
<dbReference type="EC" id="2.3.1.184" evidence="6"/>
<gene>
    <name evidence="7" type="ORF">OEG84_06285</name>
</gene>
<sequence>MIEAHVVNAENKHLYAHAFEQFRRRHHDCCALTHRRKPVNNNGLESDPFDTPQAIYLLGMLEDRVVTSARLVPTTIANPVAGELADMCENMDLPCRADWAAWTRTDVLPEYREAGVTGIPSQMFCAVMEYCLDEGISHTGGMLQQFVLKRWLDLGWKVIPAGLPRILSGDWCLLAYVEVGEKALRAGRARAAVNRPLVVRRGAQLPFINPSQSPASLVATQ</sequence>